<reference evidence="2" key="1">
    <citation type="submission" date="2020-08" db="EMBL/GenBank/DDBJ databases">
        <title>Whole genome shotgun sequence of Actinocatenispora sera NBRC 101916.</title>
        <authorList>
            <person name="Komaki H."/>
            <person name="Tamura T."/>
        </authorList>
    </citation>
    <scope>NUCLEOTIDE SEQUENCE</scope>
    <source>
        <strain evidence="2">NBRC 101916</strain>
    </source>
</reference>
<organism evidence="2 3">
    <name type="scientific">Actinocatenispora sera</name>
    <dbReference type="NCBI Taxonomy" id="390989"/>
    <lineage>
        <taxon>Bacteria</taxon>
        <taxon>Bacillati</taxon>
        <taxon>Actinomycetota</taxon>
        <taxon>Actinomycetes</taxon>
        <taxon>Micromonosporales</taxon>
        <taxon>Micromonosporaceae</taxon>
        <taxon>Actinocatenispora</taxon>
    </lineage>
</organism>
<dbReference type="Gene3D" id="3.40.50.1820">
    <property type="entry name" value="alpha/beta hydrolase"/>
    <property type="match status" value="1"/>
</dbReference>
<sequence>MAIPPATTPDVLDLTDPVRQAWHGDAPRPVRTYLWRPTGTPRGTVLLSHGSGGAAETLSWLAEALSAAGFLAVGVDHHGNSYPTGYVAEAFACWWDRPLDLTVALSEVAAREETGPVGVAGYSAGGYTAAALLGARIDRAGYSDLVHLRVPQPPNPEYPTIVEELTSRLTESDRDQWVEHCGRNYRDARARAGFLICPGMGPLIDADSLRHVEEPVSIWWAGADDQTPAPDHALRYASLIPGASAQSAGDAVEHYAFLADNEAGAPARTAVAGAAVEFFTRTLA</sequence>
<evidence type="ECO:0000259" key="1">
    <source>
        <dbReference type="Pfam" id="PF12146"/>
    </source>
</evidence>
<evidence type="ECO:0000313" key="3">
    <source>
        <dbReference type="Proteomes" id="UP000680750"/>
    </source>
</evidence>
<proteinExistence type="predicted"/>
<dbReference type="AlphaFoldDB" id="A0A810KZ80"/>
<dbReference type="RefSeq" id="WP_035296886.1">
    <property type="nucleotide sequence ID" value="NZ_AP023354.1"/>
</dbReference>
<name>A0A810KZ80_9ACTN</name>
<accession>A0A810KZ80</accession>
<gene>
    <name evidence="2" type="ORF">Asera_18400</name>
</gene>
<dbReference type="InterPro" id="IPR022742">
    <property type="entry name" value="Hydrolase_4"/>
</dbReference>
<dbReference type="OrthoDB" id="9765647at2"/>
<dbReference type="EMBL" id="AP023354">
    <property type="protein sequence ID" value="BCJ27732.1"/>
    <property type="molecule type" value="Genomic_DNA"/>
</dbReference>
<dbReference type="SUPFAM" id="SSF53474">
    <property type="entry name" value="alpha/beta-Hydrolases"/>
    <property type="match status" value="1"/>
</dbReference>
<feature type="domain" description="Serine aminopeptidase S33" evidence="1">
    <location>
        <begin position="40"/>
        <end position="134"/>
    </location>
</feature>
<dbReference type="Pfam" id="PF12146">
    <property type="entry name" value="Hydrolase_4"/>
    <property type="match status" value="1"/>
</dbReference>
<dbReference type="Proteomes" id="UP000680750">
    <property type="component" value="Chromosome"/>
</dbReference>
<keyword evidence="3" id="KW-1185">Reference proteome</keyword>
<evidence type="ECO:0000313" key="2">
    <source>
        <dbReference type="EMBL" id="BCJ27732.1"/>
    </source>
</evidence>
<protein>
    <recommendedName>
        <fullName evidence="1">Serine aminopeptidase S33 domain-containing protein</fullName>
    </recommendedName>
</protein>
<dbReference type="KEGG" id="aser:Asera_18400"/>
<dbReference type="InterPro" id="IPR029058">
    <property type="entry name" value="AB_hydrolase_fold"/>
</dbReference>